<accession>A0A5D2Q6B6</accession>
<gene>
    <name evidence="1" type="ORF">ES332_A06G148600v1</name>
</gene>
<keyword evidence="2" id="KW-1185">Reference proteome</keyword>
<dbReference type="AlphaFoldDB" id="A0A5D2Q6B6"/>
<evidence type="ECO:0000313" key="2">
    <source>
        <dbReference type="Proteomes" id="UP000322667"/>
    </source>
</evidence>
<sequence length="77" mass="8626">MDITICKFGRMPRDYLQKKCFLGLSCVSVTNGPFIDGRTTGIEPARGGFTIHCLDPLGYIRPYPHTGLSLYLRSDPF</sequence>
<dbReference type="EMBL" id="CM017615">
    <property type="protein sequence ID" value="TYI23205.1"/>
    <property type="molecule type" value="Genomic_DNA"/>
</dbReference>
<protein>
    <submittedName>
        <fullName evidence="1">Uncharacterized protein</fullName>
    </submittedName>
</protein>
<dbReference type="Proteomes" id="UP000322667">
    <property type="component" value="Chromosome A06"/>
</dbReference>
<evidence type="ECO:0000313" key="1">
    <source>
        <dbReference type="EMBL" id="TYI23205.1"/>
    </source>
</evidence>
<proteinExistence type="predicted"/>
<reference evidence="1 2" key="1">
    <citation type="submission" date="2019-07" db="EMBL/GenBank/DDBJ databases">
        <title>WGS assembly of Gossypium tomentosum.</title>
        <authorList>
            <person name="Chen Z.J."/>
            <person name="Sreedasyam A."/>
            <person name="Ando A."/>
            <person name="Song Q."/>
            <person name="De L."/>
            <person name="Hulse-Kemp A."/>
            <person name="Ding M."/>
            <person name="Ye W."/>
            <person name="Kirkbride R."/>
            <person name="Jenkins J."/>
            <person name="Plott C."/>
            <person name="Lovell J."/>
            <person name="Lin Y.-M."/>
            <person name="Vaughn R."/>
            <person name="Liu B."/>
            <person name="Li W."/>
            <person name="Simpson S."/>
            <person name="Scheffler B."/>
            <person name="Saski C."/>
            <person name="Grover C."/>
            <person name="Hu G."/>
            <person name="Conover J."/>
            <person name="Carlson J."/>
            <person name="Shu S."/>
            <person name="Boston L."/>
            <person name="Williams M."/>
            <person name="Peterson D."/>
            <person name="Mcgee K."/>
            <person name="Jones D."/>
            <person name="Wendel J."/>
            <person name="Stelly D."/>
            <person name="Grimwood J."/>
            <person name="Schmutz J."/>
        </authorList>
    </citation>
    <scope>NUCLEOTIDE SEQUENCE [LARGE SCALE GENOMIC DNA]</scope>
    <source>
        <strain evidence="1">7179.01</strain>
    </source>
</reference>
<name>A0A5D2Q6B6_GOSTO</name>
<organism evidence="1 2">
    <name type="scientific">Gossypium tomentosum</name>
    <name type="common">Hawaiian cotton</name>
    <name type="synonym">Gossypium sandvicense</name>
    <dbReference type="NCBI Taxonomy" id="34277"/>
    <lineage>
        <taxon>Eukaryota</taxon>
        <taxon>Viridiplantae</taxon>
        <taxon>Streptophyta</taxon>
        <taxon>Embryophyta</taxon>
        <taxon>Tracheophyta</taxon>
        <taxon>Spermatophyta</taxon>
        <taxon>Magnoliopsida</taxon>
        <taxon>eudicotyledons</taxon>
        <taxon>Gunneridae</taxon>
        <taxon>Pentapetalae</taxon>
        <taxon>rosids</taxon>
        <taxon>malvids</taxon>
        <taxon>Malvales</taxon>
        <taxon>Malvaceae</taxon>
        <taxon>Malvoideae</taxon>
        <taxon>Gossypium</taxon>
    </lineage>
</organism>